<feature type="region of interest" description="Disordered" evidence="9">
    <location>
        <begin position="191"/>
        <end position="215"/>
    </location>
</feature>
<feature type="compositionally biased region" description="Polar residues" evidence="9">
    <location>
        <begin position="1"/>
        <end position="11"/>
    </location>
</feature>
<evidence type="ECO:0000259" key="11">
    <source>
        <dbReference type="PROSITE" id="PS50262"/>
    </source>
</evidence>
<dbReference type="PANTHER" id="PTHR45695">
    <property type="entry name" value="LEUCOKININ RECEPTOR-RELATED"/>
    <property type="match status" value="1"/>
</dbReference>
<dbReference type="InterPro" id="IPR017452">
    <property type="entry name" value="GPCR_Rhodpsn_7TM"/>
</dbReference>
<name>A0AAV7X7H2_9NEOP</name>
<accession>A0AAV7X7H2</accession>
<evidence type="ECO:0000256" key="9">
    <source>
        <dbReference type="SAM" id="MobiDB-lite"/>
    </source>
</evidence>
<dbReference type="Proteomes" id="UP001075354">
    <property type="component" value="Chromosome 14"/>
</dbReference>
<dbReference type="Pfam" id="PF00001">
    <property type="entry name" value="7tm_1"/>
    <property type="match status" value="1"/>
</dbReference>
<feature type="compositionally biased region" description="Low complexity" evidence="9">
    <location>
        <begin position="128"/>
        <end position="161"/>
    </location>
</feature>
<feature type="compositionally biased region" description="Low complexity" evidence="9">
    <location>
        <begin position="29"/>
        <end position="43"/>
    </location>
</feature>
<keyword evidence="6 10" id="KW-0472">Membrane</keyword>
<dbReference type="PRINTS" id="PR00237">
    <property type="entry name" value="GPCRRHODOPSN"/>
</dbReference>
<keyword evidence="7" id="KW-0675">Receptor</keyword>
<proteinExistence type="inferred from homology"/>
<keyword evidence="3 10" id="KW-0812">Transmembrane</keyword>
<feature type="transmembrane region" description="Helical" evidence="10">
    <location>
        <begin position="345"/>
        <end position="366"/>
    </location>
</feature>
<dbReference type="AlphaFoldDB" id="A0AAV7X7H2"/>
<dbReference type="GO" id="GO:0004930">
    <property type="term" value="F:G protein-coupled receptor activity"/>
    <property type="evidence" value="ECO:0007669"/>
    <property type="project" value="UniProtKB-KW"/>
</dbReference>
<dbReference type="InterPro" id="IPR000276">
    <property type="entry name" value="GPCR_Rhodpsn"/>
</dbReference>
<evidence type="ECO:0000256" key="10">
    <source>
        <dbReference type="SAM" id="Phobius"/>
    </source>
</evidence>
<protein>
    <recommendedName>
        <fullName evidence="11">G-protein coupled receptors family 1 profile domain-containing protein</fullName>
    </recommendedName>
</protein>
<keyword evidence="4 10" id="KW-1133">Transmembrane helix</keyword>
<evidence type="ECO:0000256" key="2">
    <source>
        <dbReference type="ARBA" id="ARBA00010663"/>
    </source>
</evidence>
<feature type="compositionally biased region" description="Low complexity" evidence="9">
    <location>
        <begin position="51"/>
        <end position="64"/>
    </location>
</feature>
<feature type="transmembrane region" description="Helical" evidence="10">
    <location>
        <begin position="317"/>
        <end position="339"/>
    </location>
</feature>
<keyword evidence="13" id="KW-1185">Reference proteome</keyword>
<evidence type="ECO:0000313" key="12">
    <source>
        <dbReference type="EMBL" id="KAJ1520970.1"/>
    </source>
</evidence>
<evidence type="ECO:0000256" key="6">
    <source>
        <dbReference type="ARBA" id="ARBA00023136"/>
    </source>
</evidence>
<comment type="caution">
    <text evidence="12">The sequence shown here is derived from an EMBL/GenBank/DDBJ whole genome shotgun (WGS) entry which is preliminary data.</text>
</comment>
<feature type="domain" description="G-protein coupled receptors family 1 profile" evidence="11">
    <location>
        <begin position="296"/>
        <end position="358"/>
    </location>
</feature>
<evidence type="ECO:0000256" key="8">
    <source>
        <dbReference type="ARBA" id="ARBA00023224"/>
    </source>
</evidence>
<feature type="compositionally biased region" description="Pro residues" evidence="9">
    <location>
        <begin position="13"/>
        <end position="28"/>
    </location>
</feature>
<reference evidence="12" key="1">
    <citation type="submission" date="2022-12" db="EMBL/GenBank/DDBJ databases">
        <title>Chromosome-level genome assembly of the bean flower thrips Megalurothrips usitatus.</title>
        <authorList>
            <person name="Ma L."/>
            <person name="Liu Q."/>
            <person name="Li H."/>
            <person name="Cai W."/>
        </authorList>
    </citation>
    <scope>NUCLEOTIDE SEQUENCE</scope>
    <source>
        <strain evidence="12">Cailab_2022a</strain>
    </source>
</reference>
<evidence type="ECO:0000256" key="3">
    <source>
        <dbReference type="ARBA" id="ARBA00022692"/>
    </source>
</evidence>
<sequence length="399" mass="42066">MVTITQFNSTRPSPAPPGSTLAPPPSPPTTTASTVTPSLATALPPSHPPTAASVLALALSRSTAPAVSAADAGQRRGSEAAGPAGPLEPVPRASPAPLTSALQPAAAPVPRPAPRTPAAVSAPPPAPTVRGPGAASHAPTPSSRPSSTTPPVTPWPAAASAQWNTPEVEDRLEQLKKEIEGSGTVEVIGILEVDTEAGRPAPWPSTRGPTEPVSTGTPLRVVEELVIVEDAADRFVLEGLELGNDSQPNNQTNCTNDYCVSDDDYISMMEDYLFPTKLEWVLITMHGVVFVSGLVGNALVCVAVYRNHTMRTVTNYFIVNLAVADFLVILLCLPPTVMWDVTETWFMGTALCKIVLYFQVSHAFSFDWCFIQFGLHFSGSPLTTSLEHKVVEAESNIAV</sequence>
<dbReference type="GO" id="GO:0005886">
    <property type="term" value="C:plasma membrane"/>
    <property type="evidence" value="ECO:0007669"/>
    <property type="project" value="TreeGrafter"/>
</dbReference>
<dbReference type="Gene3D" id="1.20.1070.10">
    <property type="entry name" value="Rhodopsin 7-helix transmembrane proteins"/>
    <property type="match status" value="1"/>
</dbReference>
<gene>
    <name evidence="12" type="ORF">ONE63_004044</name>
</gene>
<evidence type="ECO:0000256" key="5">
    <source>
        <dbReference type="ARBA" id="ARBA00023040"/>
    </source>
</evidence>
<keyword evidence="5" id="KW-0297">G-protein coupled receptor</keyword>
<dbReference type="PANTHER" id="PTHR45695:SF15">
    <property type="entry name" value="OPSIN RH2"/>
    <property type="match status" value="1"/>
</dbReference>
<evidence type="ECO:0000313" key="13">
    <source>
        <dbReference type="Proteomes" id="UP001075354"/>
    </source>
</evidence>
<dbReference type="SUPFAM" id="SSF81321">
    <property type="entry name" value="Family A G protein-coupled receptor-like"/>
    <property type="match status" value="1"/>
</dbReference>
<evidence type="ECO:0000256" key="4">
    <source>
        <dbReference type="ARBA" id="ARBA00022989"/>
    </source>
</evidence>
<comment type="similarity">
    <text evidence="2">Belongs to the G-protein coupled receptor 1 family.</text>
</comment>
<dbReference type="EMBL" id="JAPTSV010000014">
    <property type="protein sequence ID" value="KAJ1520970.1"/>
    <property type="molecule type" value="Genomic_DNA"/>
</dbReference>
<dbReference type="PROSITE" id="PS50262">
    <property type="entry name" value="G_PROTEIN_RECEP_F1_2"/>
    <property type="match status" value="1"/>
</dbReference>
<feature type="transmembrane region" description="Helical" evidence="10">
    <location>
        <begin position="280"/>
        <end position="305"/>
    </location>
</feature>
<organism evidence="12 13">
    <name type="scientific">Megalurothrips usitatus</name>
    <name type="common">bean blossom thrips</name>
    <dbReference type="NCBI Taxonomy" id="439358"/>
    <lineage>
        <taxon>Eukaryota</taxon>
        <taxon>Metazoa</taxon>
        <taxon>Ecdysozoa</taxon>
        <taxon>Arthropoda</taxon>
        <taxon>Hexapoda</taxon>
        <taxon>Insecta</taxon>
        <taxon>Pterygota</taxon>
        <taxon>Neoptera</taxon>
        <taxon>Paraneoptera</taxon>
        <taxon>Thysanoptera</taxon>
        <taxon>Terebrantia</taxon>
        <taxon>Thripoidea</taxon>
        <taxon>Thripidae</taxon>
        <taxon>Megalurothrips</taxon>
    </lineage>
</organism>
<evidence type="ECO:0000256" key="7">
    <source>
        <dbReference type="ARBA" id="ARBA00023170"/>
    </source>
</evidence>
<evidence type="ECO:0000256" key="1">
    <source>
        <dbReference type="ARBA" id="ARBA00004141"/>
    </source>
</evidence>
<comment type="subcellular location">
    <subcellularLocation>
        <location evidence="1">Membrane</location>
        <topology evidence="1">Multi-pass membrane protein</topology>
    </subcellularLocation>
</comment>
<feature type="region of interest" description="Disordered" evidence="9">
    <location>
        <begin position="1"/>
        <end position="170"/>
    </location>
</feature>
<keyword evidence="8" id="KW-0807">Transducer</keyword>